<dbReference type="AlphaFoldDB" id="A0A8S0FHI1"/>
<dbReference type="PANTHER" id="PTHR30472">
    <property type="entry name" value="FERRIC ENTEROBACTIN TRANSPORT SYSTEM PERMEASE PROTEIN"/>
    <property type="match status" value="1"/>
</dbReference>
<gene>
    <name evidence="10" type="ORF">EIMP300_14030</name>
</gene>
<feature type="transmembrane region" description="Helical" evidence="8">
    <location>
        <begin position="107"/>
        <end position="136"/>
    </location>
</feature>
<proteinExistence type="inferred from homology"/>
<evidence type="ECO:0000256" key="7">
    <source>
        <dbReference type="ARBA" id="ARBA00023136"/>
    </source>
</evidence>
<dbReference type="InterPro" id="IPR003439">
    <property type="entry name" value="ABC_transporter-like_ATP-bd"/>
</dbReference>
<dbReference type="GO" id="GO:0033214">
    <property type="term" value="P:siderophore-iron import into cell"/>
    <property type="evidence" value="ECO:0007669"/>
    <property type="project" value="TreeGrafter"/>
</dbReference>
<dbReference type="GO" id="GO:0005524">
    <property type="term" value="F:ATP binding"/>
    <property type="evidence" value="ECO:0007669"/>
    <property type="project" value="InterPro"/>
</dbReference>
<keyword evidence="4" id="KW-1003">Cell membrane</keyword>
<evidence type="ECO:0000256" key="5">
    <source>
        <dbReference type="ARBA" id="ARBA00022692"/>
    </source>
</evidence>
<evidence type="ECO:0000313" key="11">
    <source>
        <dbReference type="Proteomes" id="UP000467488"/>
    </source>
</evidence>
<dbReference type="PANTHER" id="PTHR30472:SF25">
    <property type="entry name" value="ABC TRANSPORTER PERMEASE PROTEIN MJ0876-RELATED"/>
    <property type="match status" value="1"/>
</dbReference>
<dbReference type="Pfam" id="PF00005">
    <property type="entry name" value="ABC_tran"/>
    <property type="match status" value="1"/>
</dbReference>
<dbReference type="EMBL" id="AP022360">
    <property type="protein sequence ID" value="BBU80003.1"/>
    <property type="molecule type" value="Genomic_DNA"/>
</dbReference>
<keyword evidence="3" id="KW-0813">Transport</keyword>
<keyword evidence="6 8" id="KW-1133">Transmembrane helix</keyword>
<dbReference type="SUPFAM" id="SSF81345">
    <property type="entry name" value="ABC transporter involved in vitamin B12 uptake, BtuC"/>
    <property type="match status" value="1"/>
</dbReference>
<dbReference type="Gene3D" id="1.10.3470.10">
    <property type="entry name" value="ABC transporter involved in vitamin B12 uptake, BtuC"/>
    <property type="match status" value="1"/>
</dbReference>
<sequence length="329" mass="36070">MADPGLLGVSSGSALMVGVAIVLPFSFPVVLVLYEQMVFAIAGSLVVCTIIFLITQRHRDGSMMQLLLAGIAINALCGAAIGILSYIGDEQQLRQLTLWMMGNLGQAQWPTLLVASSFILPAIIATTCLAGTLNLLQLGDEEAHYLGVNVKRKRQQLLLVSSRARWCCRIGKRYYRLYWPGDPASDSHDYRGKSPLANPLFRPRRSLFIADGRHACPHAGTASRNARGIINQPAWWPLFYVVDSAQPEDHMISAQNLVYSLQGRRLTDNVSLTFPGGEIVAILGPNGAGKSTLLRQLTGYLQPDSGECRLFNKPLNEWSITELAKHRAT</sequence>
<dbReference type="GO" id="GO:0005886">
    <property type="term" value="C:plasma membrane"/>
    <property type="evidence" value="ECO:0007669"/>
    <property type="project" value="UniProtKB-SubCell"/>
</dbReference>
<dbReference type="CDD" id="cd06550">
    <property type="entry name" value="TM_ABC_iron-siderophores_like"/>
    <property type="match status" value="1"/>
</dbReference>
<dbReference type="Gene3D" id="3.40.50.300">
    <property type="entry name" value="P-loop containing nucleotide triphosphate hydrolases"/>
    <property type="match status" value="1"/>
</dbReference>
<dbReference type="GO" id="GO:0022857">
    <property type="term" value="F:transmembrane transporter activity"/>
    <property type="evidence" value="ECO:0007669"/>
    <property type="project" value="InterPro"/>
</dbReference>
<dbReference type="InterPro" id="IPR000522">
    <property type="entry name" value="ABC_transptr_permease_BtuC"/>
</dbReference>
<evidence type="ECO:0000259" key="9">
    <source>
        <dbReference type="Pfam" id="PF00005"/>
    </source>
</evidence>
<evidence type="ECO:0000256" key="8">
    <source>
        <dbReference type="SAM" id="Phobius"/>
    </source>
</evidence>
<comment type="subcellular location">
    <subcellularLocation>
        <location evidence="1">Cell membrane</location>
        <topology evidence="1">Multi-pass membrane protein</topology>
    </subcellularLocation>
</comment>
<dbReference type="Proteomes" id="UP000467488">
    <property type="component" value="Chromosome"/>
</dbReference>
<evidence type="ECO:0000256" key="4">
    <source>
        <dbReference type="ARBA" id="ARBA00022475"/>
    </source>
</evidence>
<keyword evidence="5 8" id="KW-0812">Transmembrane</keyword>
<dbReference type="Pfam" id="PF01032">
    <property type="entry name" value="FecCD"/>
    <property type="match status" value="1"/>
</dbReference>
<evidence type="ECO:0000256" key="3">
    <source>
        <dbReference type="ARBA" id="ARBA00022448"/>
    </source>
</evidence>
<organism evidence="10 11">
    <name type="scientific">Escherichia coli</name>
    <dbReference type="NCBI Taxonomy" id="562"/>
    <lineage>
        <taxon>Bacteria</taxon>
        <taxon>Pseudomonadati</taxon>
        <taxon>Pseudomonadota</taxon>
        <taxon>Gammaproteobacteria</taxon>
        <taxon>Enterobacterales</taxon>
        <taxon>Enterobacteriaceae</taxon>
        <taxon>Escherichia</taxon>
    </lineage>
</organism>
<dbReference type="InterPro" id="IPR027417">
    <property type="entry name" value="P-loop_NTPase"/>
</dbReference>
<evidence type="ECO:0000256" key="1">
    <source>
        <dbReference type="ARBA" id="ARBA00004651"/>
    </source>
</evidence>
<feature type="transmembrane region" description="Helical" evidence="8">
    <location>
        <begin position="12"/>
        <end position="31"/>
    </location>
</feature>
<feature type="transmembrane region" description="Helical" evidence="8">
    <location>
        <begin position="37"/>
        <end position="54"/>
    </location>
</feature>
<dbReference type="GO" id="GO:0016887">
    <property type="term" value="F:ATP hydrolysis activity"/>
    <property type="evidence" value="ECO:0007669"/>
    <property type="project" value="InterPro"/>
</dbReference>
<dbReference type="InterPro" id="IPR037294">
    <property type="entry name" value="ABC_BtuC-like"/>
</dbReference>
<accession>A0A8S0FHI1</accession>
<evidence type="ECO:0000313" key="10">
    <source>
        <dbReference type="EMBL" id="BBU80003.1"/>
    </source>
</evidence>
<dbReference type="SUPFAM" id="SSF52540">
    <property type="entry name" value="P-loop containing nucleoside triphosphate hydrolases"/>
    <property type="match status" value="1"/>
</dbReference>
<keyword evidence="7 8" id="KW-0472">Membrane</keyword>
<evidence type="ECO:0000256" key="2">
    <source>
        <dbReference type="ARBA" id="ARBA00007935"/>
    </source>
</evidence>
<feature type="transmembrane region" description="Helical" evidence="8">
    <location>
        <begin position="66"/>
        <end position="87"/>
    </location>
</feature>
<evidence type="ECO:0000256" key="6">
    <source>
        <dbReference type="ARBA" id="ARBA00022989"/>
    </source>
</evidence>
<reference evidence="10 11" key="1">
    <citation type="submission" date="2020-01" db="EMBL/GenBank/DDBJ databases">
        <title>Dynamics of blaIMP-6 dissemination in carbapenem resistant Enterobacteriacea isolated from regional surveillance in Osaka, Japan.</title>
        <authorList>
            <person name="Abe R."/>
            <person name="Akeda Y."/>
            <person name="Sugawara Y."/>
            <person name="Yamamoto N."/>
            <person name="Tomono K."/>
            <person name="Takeuchi D."/>
            <person name="Kawahara R."/>
            <person name="Hamada S."/>
        </authorList>
    </citation>
    <scope>NUCLEOTIDE SEQUENCE [LARGE SCALE GENOMIC DNA]</scope>
    <source>
        <strain evidence="10 11">E300</strain>
    </source>
</reference>
<name>A0A8S0FHI1_ECOLX</name>
<feature type="domain" description="ABC transporter" evidence="9">
    <location>
        <begin position="268"/>
        <end position="326"/>
    </location>
</feature>
<comment type="similarity">
    <text evidence="2">Belongs to the binding-protein-dependent transport system permease family. FecCD subfamily.</text>
</comment>
<protein>
    <recommendedName>
        <fullName evidence="9">ABC transporter domain-containing protein</fullName>
    </recommendedName>
</protein>